<dbReference type="RefSeq" id="WP_202857639.1">
    <property type="nucleotide sequence ID" value="NZ_JAEUGD010000058.1"/>
</dbReference>
<dbReference type="Pfam" id="PF16221">
    <property type="entry name" value="HTH_47"/>
    <property type="match status" value="1"/>
</dbReference>
<dbReference type="Pfam" id="PF16254">
    <property type="entry name" value="DUF4910"/>
    <property type="match status" value="1"/>
</dbReference>
<evidence type="ECO:0000259" key="4">
    <source>
        <dbReference type="Pfam" id="PF16254"/>
    </source>
</evidence>
<dbReference type="Pfam" id="PF09940">
    <property type="entry name" value="DUF2172"/>
    <property type="match status" value="1"/>
</dbReference>
<feature type="domain" description="UCP01524 winged helix-turn-helix" evidence="3">
    <location>
        <begin position="366"/>
        <end position="441"/>
    </location>
</feature>
<dbReference type="InterPro" id="IPR032622">
    <property type="entry name" value="UCP01524_HTH"/>
</dbReference>
<accession>A0A937FXT3</accession>
<proteinExistence type="predicted"/>
<dbReference type="Proteomes" id="UP000614216">
    <property type="component" value="Unassembled WGS sequence"/>
</dbReference>
<feature type="binding site" evidence="1">
    <location>
        <position position="333"/>
    </location>
    <ligand>
        <name>Zn(2+)</name>
        <dbReference type="ChEBI" id="CHEBI:29105"/>
    </ligand>
</feature>
<feature type="binding site" evidence="1">
    <location>
        <position position="203"/>
    </location>
    <ligand>
        <name>Zn(2+)</name>
        <dbReference type="ChEBI" id="CHEBI:29105"/>
    </ligand>
</feature>
<organism evidence="5 6">
    <name type="scientific">Fulvivirga marina</name>
    <dbReference type="NCBI Taxonomy" id="2494733"/>
    <lineage>
        <taxon>Bacteria</taxon>
        <taxon>Pseudomonadati</taxon>
        <taxon>Bacteroidota</taxon>
        <taxon>Cytophagia</taxon>
        <taxon>Cytophagales</taxon>
        <taxon>Fulvivirgaceae</taxon>
        <taxon>Fulvivirga</taxon>
    </lineage>
</organism>
<reference evidence="5" key="1">
    <citation type="submission" date="2021-01" db="EMBL/GenBank/DDBJ databases">
        <title>Fulvivirga kasyanovii gen. nov., sp nov., a novel member of the phylum Bacteroidetes isolated from seawater in a mussel farm.</title>
        <authorList>
            <person name="Zhao L.-H."/>
            <person name="Wang Z.-J."/>
        </authorList>
    </citation>
    <scope>NUCLEOTIDE SEQUENCE</scope>
    <source>
        <strain evidence="5">29W222</strain>
    </source>
</reference>
<dbReference type="Gene3D" id="1.10.10.10">
    <property type="entry name" value="Winged helix-like DNA-binding domain superfamily/Winged helix DNA-binding domain"/>
    <property type="match status" value="1"/>
</dbReference>
<evidence type="ECO:0000259" key="2">
    <source>
        <dbReference type="Pfam" id="PF09940"/>
    </source>
</evidence>
<dbReference type="GO" id="GO:0046872">
    <property type="term" value="F:metal ion binding"/>
    <property type="evidence" value="ECO:0007669"/>
    <property type="project" value="UniProtKB-KW"/>
</dbReference>
<gene>
    <name evidence="5" type="ORF">JMN32_17430</name>
</gene>
<name>A0A937FXT3_9BACT</name>
<evidence type="ECO:0000313" key="5">
    <source>
        <dbReference type="EMBL" id="MBL6448104.1"/>
    </source>
</evidence>
<dbReference type="InterPro" id="IPR012353">
    <property type="entry name" value="UCP015244"/>
</dbReference>
<feature type="binding site" evidence="1">
    <location>
        <position position="197"/>
    </location>
    <ligand>
        <name>Zn(2+)</name>
        <dbReference type="ChEBI" id="CHEBI:29105"/>
    </ligand>
</feature>
<feature type="domain" description="DUF2172" evidence="2">
    <location>
        <begin position="77"/>
        <end position="168"/>
    </location>
</feature>
<dbReference type="Gene3D" id="3.50.30.90">
    <property type="match status" value="1"/>
</dbReference>
<comment type="caution">
    <text evidence="5">The sequence shown here is derived from an EMBL/GenBank/DDBJ whole genome shotgun (WGS) entry which is preliminary data.</text>
</comment>
<dbReference type="InterPro" id="IPR032610">
    <property type="entry name" value="DUF2172"/>
</dbReference>
<keyword evidence="1" id="KW-0862">Zinc</keyword>
<dbReference type="InterPro" id="IPR032589">
    <property type="entry name" value="DUF4910"/>
</dbReference>
<keyword evidence="1" id="KW-0479">Metal-binding</keyword>
<protein>
    <submittedName>
        <fullName evidence="5">DUF4910 domain-containing protein</fullName>
    </submittedName>
</protein>
<dbReference type="AlphaFoldDB" id="A0A937FXT3"/>
<keyword evidence="6" id="KW-1185">Reference proteome</keyword>
<evidence type="ECO:0000313" key="6">
    <source>
        <dbReference type="Proteomes" id="UP000614216"/>
    </source>
</evidence>
<dbReference type="SUPFAM" id="SSF53187">
    <property type="entry name" value="Zn-dependent exopeptidases"/>
    <property type="match status" value="1"/>
</dbReference>
<dbReference type="Gene3D" id="3.40.630.10">
    <property type="entry name" value="Zn peptidases"/>
    <property type="match status" value="1"/>
</dbReference>
<feature type="domain" description="DUF4910" evidence="4">
    <location>
        <begin position="27"/>
        <end position="364"/>
    </location>
</feature>
<dbReference type="EMBL" id="JAEUGD010000058">
    <property type="protein sequence ID" value="MBL6448104.1"/>
    <property type="molecule type" value="Genomic_DNA"/>
</dbReference>
<sequence length="449" mass="51314">MQTLKEVQKVKKTTLTSAFKSVGGEMYALAEELYPLCRSITGAGTRDTLEILKHHIPLVMSKIPSGTKVFDWEVPKEWNIRDAYVLDPLGQKIIDFKKSNLHVVNYSIPVHKKMSLQELRRHIYTLPEYPDWIPYRTTYYKEDWGICMTHKQFQGLNEGTYEVHIDSSLESGYLTYGELLIEGEQKEEVLISTHICHPSLCNDNLSGISMATFLAKHLMGKKNRYSYRFLFIPGTIGAITWLSINEQKTGGVRHGLIAALLGDTGPFTYKKSRRGDAEIDQVVQYVLERNDKRNKVIDFVPYGYDERQFCSPGFNMPVGCLTRTPYGEYPEYHTSADNLTFISADSLEGSLKIYLKIITVLEANRKYINILPKCEPQLGKRGLYEAIGGNNDARKFQLALLWVLNMSDGEHTLLDIARKSVIDFETLMEAAFQLEKKKLIKGRREKGDQ</sequence>
<evidence type="ECO:0000256" key="1">
    <source>
        <dbReference type="PIRSR" id="PIRSR015244-50"/>
    </source>
</evidence>
<evidence type="ECO:0000259" key="3">
    <source>
        <dbReference type="Pfam" id="PF16221"/>
    </source>
</evidence>
<comment type="cofactor">
    <cofactor evidence="1">
        <name>Zn(2+)</name>
        <dbReference type="ChEBI" id="CHEBI:29105"/>
    </cofactor>
    <text evidence="1">Binds 1 zinc ion per subunit.</text>
</comment>
<dbReference type="PIRSF" id="PIRSF015244">
    <property type="entry name" value="UCP015244"/>
    <property type="match status" value="1"/>
</dbReference>
<dbReference type="InterPro" id="IPR036388">
    <property type="entry name" value="WH-like_DNA-bd_sf"/>
</dbReference>